<protein>
    <submittedName>
        <fullName evidence="5">Aminotransferase class III-fold pyridoxal phosphate-dependent enzyme</fullName>
    </submittedName>
</protein>
<dbReference type="InterPro" id="IPR015421">
    <property type="entry name" value="PyrdxlP-dep_Trfase_major"/>
</dbReference>
<proteinExistence type="predicted"/>
<keyword evidence="2 5" id="KW-0032">Aminotransferase</keyword>
<dbReference type="PANTHER" id="PTHR42684">
    <property type="entry name" value="ADENOSYLMETHIONINE-8-AMINO-7-OXONONANOATE AMINOTRANSFERASE"/>
    <property type="match status" value="1"/>
</dbReference>
<dbReference type="AlphaFoldDB" id="A0A932GQM0"/>
<reference evidence="5" key="1">
    <citation type="submission" date="2020-07" db="EMBL/GenBank/DDBJ databases">
        <title>Huge and variable diversity of episymbiotic CPR bacteria and DPANN archaea in groundwater ecosystems.</title>
        <authorList>
            <person name="He C.Y."/>
            <person name="Keren R."/>
            <person name="Whittaker M."/>
            <person name="Farag I.F."/>
            <person name="Doudna J."/>
            <person name="Cate J.H.D."/>
            <person name="Banfield J.F."/>
        </authorList>
    </citation>
    <scope>NUCLEOTIDE SEQUENCE</scope>
    <source>
        <strain evidence="5">NC_groundwater_717_Ag_S-0.2um_59_8</strain>
    </source>
</reference>
<dbReference type="SUPFAM" id="SSF53383">
    <property type="entry name" value="PLP-dependent transferases"/>
    <property type="match status" value="1"/>
</dbReference>
<keyword evidence="4" id="KW-0663">Pyridoxal phosphate</keyword>
<organism evidence="5 6">
    <name type="scientific">Tectimicrobiota bacterium</name>
    <dbReference type="NCBI Taxonomy" id="2528274"/>
    <lineage>
        <taxon>Bacteria</taxon>
        <taxon>Pseudomonadati</taxon>
        <taxon>Nitrospinota/Tectimicrobiota group</taxon>
        <taxon>Candidatus Tectimicrobiota</taxon>
    </lineage>
</organism>
<comment type="cofactor">
    <cofactor evidence="1">
        <name>pyridoxal 5'-phosphate</name>
        <dbReference type="ChEBI" id="CHEBI:597326"/>
    </cofactor>
</comment>
<dbReference type="PANTHER" id="PTHR42684:SF17">
    <property type="entry name" value="ADENOSYLMETHIONINE-8-AMINO-7-OXONONANOATE AMINOTRANSFERASE"/>
    <property type="match status" value="1"/>
</dbReference>
<dbReference type="GO" id="GO:0009102">
    <property type="term" value="P:biotin biosynthetic process"/>
    <property type="evidence" value="ECO:0007669"/>
    <property type="project" value="TreeGrafter"/>
</dbReference>
<dbReference type="GO" id="GO:0030170">
    <property type="term" value="F:pyridoxal phosphate binding"/>
    <property type="evidence" value="ECO:0007669"/>
    <property type="project" value="InterPro"/>
</dbReference>
<dbReference type="Pfam" id="PF00202">
    <property type="entry name" value="Aminotran_3"/>
    <property type="match status" value="1"/>
</dbReference>
<evidence type="ECO:0000256" key="3">
    <source>
        <dbReference type="ARBA" id="ARBA00022679"/>
    </source>
</evidence>
<dbReference type="GO" id="GO:0004015">
    <property type="term" value="F:adenosylmethionine-8-amino-7-oxononanoate transaminase activity"/>
    <property type="evidence" value="ECO:0007669"/>
    <property type="project" value="TreeGrafter"/>
</dbReference>
<evidence type="ECO:0000256" key="1">
    <source>
        <dbReference type="ARBA" id="ARBA00001933"/>
    </source>
</evidence>
<dbReference type="Gene3D" id="3.40.640.10">
    <property type="entry name" value="Type I PLP-dependent aspartate aminotransferase-like (Major domain)"/>
    <property type="match status" value="1"/>
</dbReference>
<dbReference type="Gene3D" id="3.90.1150.10">
    <property type="entry name" value="Aspartate Aminotransferase, domain 1"/>
    <property type="match status" value="1"/>
</dbReference>
<dbReference type="PROSITE" id="PS00600">
    <property type="entry name" value="AA_TRANSFER_CLASS_3"/>
    <property type="match status" value="1"/>
</dbReference>
<dbReference type="InterPro" id="IPR015422">
    <property type="entry name" value="PyrdxlP-dep_Trfase_small"/>
</dbReference>
<evidence type="ECO:0000256" key="4">
    <source>
        <dbReference type="ARBA" id="ARBA00022898"/>
    </source>
</evidence>
<feature type="non-terminal residue" evidence="5">
    <location>
        <position position="1"/>
    </location>
</feature>
<evidence type="ECO:0000256" key="2">
    <source>
        <dbReference type="ARBA" id="ARBA00022576"/>
    </source>
</evidence>
<sequence length="276" mass="30611">LRAMAPYCYRCPLEKTYPECGIACLEELERILRTRHQEIAAVITEPLVQGAAGMIVFPPGTLKRIADLCRRFDVLLIVDEVATGFGRTGRLFACEHEEVCPDLMAVAKGLTGGYLPLAATLASEEIYRTFLGEYHELKSFFHGHTYTGNPLACAVGLANLDLFAQERTLDHLQRKIEHLGSGLSRFRRLPWVGDIRQLGFVAGIELVRDAGTKEEFPAPEKVGIRVIQEARRRGVVLRPLGNVIVLMPPLSIAETELDQLLRVTYDSIQTVLGGAE</sequence>
<accession>A0A932GQM0</accession>
<dbReference type="Proteomes" id="UP000741360">
    <property type="component" value="Unassembled WGS sequence"/>
</dbReference>
<dbReference type="InterPro" id="IPR049704">
    <property type="entry name" value="Aminotrans_3_PPA_site"/>
</dbReference>
<dbReference type="CDD" id="cd00610">
    <property type="entry name" value="OAT_like"/>
    <property type="match status" value="1"/>
</dbReference>
<dbReference type="InterPro" id="IPR015424">
    <property type="entry name" value="PyrdxlP-dep_Trfase"/>
</dbReference>
<dbReference type="EMBL" id="JACPSX010000189">
    <property type="protein sequence ID" value="MBI3015376.1"/>
    <property type="molecule type" value="Genomic_DNA"/>
</dbReference>
<evidence type="ECO:0000313" key="5">
    <source>
        <dbReference type="EMBL" id="MBI3015376.1"/>
    </source>
</evidence>
<evidence type="ECO:0000313" key="6">
    <source>
        <dbReference type="Proteomes" id="UP000741360"/>
    </source>
</evidence>
<name>A0A932GQM0_UNCTE</name>
<dbReference type="InterPro" id="IPR005814">
    <property type="entry name" value="Aminotrans_3"/>
</dbReference>
<keyword evidence="3" id="KW-0808">Transferase</keyword>
<comment type="caution">
    <text evidence="5">The sequence shown here is derived from an EMBL/GenBank/DDBJ whole genome shotgun (WGS) entry which is preliminary data.</text>
</comment>
<gene>
    <name evidence="5" type="ORF">HYY65_10025</name>
</gene>